<keyword evidence="4" id="KW-0067">ATP-binding</keyword>
<dbReference type="FunFam" id="3.40.50.300:FF:000010">
    <property type="entry name" value="Chaperone clpB 1, putative"/>
    <property type="match status" value="1"/>
</dbReference>
<dbReference type="Pfam" id="PF17871">
    <property type="entry name" value="AAA_lid_9"/>
    <property type="match status" value="1"/>
</dbReference>
<dbReference type="PROSITE" id="PS00870">
    <property type="entry name" value="CLPAB_1"/>
    <property type="match status" value="1"/>
</dbReference>
<accession>A0A4Q1HGC8</accession>
<dbReference type="SUPFAM" id="SSF81923">
    <property type="entry name" value="Double Clp-N motif"/>
    <property type="match status" value="1"/>
</dbReference>
<dbReference type="SUPFAM" id="SSF52540">
    <property type="entry name" value="P-loop containing nucleoside triphosphate hydrolases"/>
    <property type="match status" value="2"/>
</dbReference>
<dbReference type="GO" id="GO:0034605">
    <property type="term" value="P:cellular response to heat"/>
    <property type="evidence" value="ECO:0007669"/>
    <property type="project" value="TreeGrafter"/>
</dbReference>
<dbReference type="Pfam" id="PF02861">
    <property type="entry name" value="Clp_N"/>
    <property type="match status" value="1"/>
</dbReference>
<keyword evidence="11" id="KW-1185">Reference proteome</keyword>
<sequence length="905" mass="97717">MAIPLKTLIAKLNNTCRQAAERAANLCMSRGHYEVDLEHLFLALLEQPGCDVGMILRHGDIDPLAVEADLNAELRNFKDGNSRTPVFSPHLTSLFEHAWLIASLDTQTTRIRSGHLLLALLTEPDLAQLARRGSTRFEQVKLDALKHDFAGVTAGSSEASQSVGFADSAASADAGKAQGALSRTPALDQYTTNLTERAREGHIDPVIGRDGEIRQMIDILTRRRQNNPILTGEAGVGKTAVVEGLALRIIAGDVPPLLANVTLRVLDMGLLQAGASVKGEFENRLKNVIEEVKRSPTPIILFIDEAHTMIGAGGQAGQNDAANLLKPALARGELRTIAATTWSEYKKYFEKDAALARRFQVVKVEEPDEVLAASMLRGIAALMEKHFSVRVLDEAVTAAVRLSHRYISGRQLPDKAVSVLDTACARVALGNSTTPALIDDTRQKLVRLAAEQGALKRDAAAAGGHESRLAELETEIAAAGALLEQAGQRLEQERALAREIQALRDALEREGQERDGAGGAADQPTSWPGAKRKSGGKAAALNPRQQELAGLLEKLRVLQGESPLVPVCVDAQVVAEIVAAWTGIPLGRMVNDEVRTVLDLQPLLAERVIGQDHALEAIAQRVRTSRAGLEDPDKPKGVFLFVGPSGVGKTETALAVADILYGGERKLITINMSEYQEAHSVSGLKGSPPGYVGYGEGGVLTEAVRRQPYSVVLLDEIEKAHPDVLELFFQVFDKGFMDDAEGREIDFRNTLIILTSNVGSSTIMQACLNKTAEERPAPDALHEALLPQLYKAFKPAFLGRMKTVAYYPVDDDALARIITLKLQRIAARVLANHRAVFEWDEALVEAVLARCTEVDTGARNVDHILNGTLLPEIAGQVLARMAEGAAISRIRASAGEAGDFSFRVD</sequence>
<comment type="similarity">
    <text evidence="1">Belongs to the ClpA/ClpB family.</text>
</comment>
<dbReference type="InterPro" id="IPR004176">
    <property type="entry name" value="Clp_R_N"/>
</dbReference>
<feature type="region of interest" description="Disordered" evidence="8">
    <location>
        <begin position="509"/>
        <end position="540"/>
    </location>
</feature>
<feature type="domain" description="Clp R" evidence="9">
    <location>
        <begin position="9"/>
        <end position="152"/>
    </location>
</feature>
<dbReference type="Pfam" id="PF00004">
    <property type="entry name" value="AAA"/>
    <property type="match status" value="1"/>
</dbReference>
<name>A0A4Q1HGC8_9BURK</name>
<dbReference type="PANTHER" id="PTHR11638:SF184">
    <property type="entry name" value="ATPASE WITH CHAPERONE ACTIVITY"/>
    <property type="match status" value="1"/>
</dbReference>
<dbReference type="SMART" id="SM01086">
    <property type="entry name" value="ClpB_D2-small"/>
    <property type="match status" value="1"/>
</dbReference>
<dbReference type="InterPro" id="IPR036628">
    <property type="entry name" value="Clp_N_dom_sf"/>
</dbReference>
<keyword evidence="5" id="KW-0143">Chaperone</keyword>
<evidence type="ECO:0000256" key="5">
    <source>
        <dbReference type="ARBA" id="ARBA00023186"/>
    </source>
</evidence>
<dbReference type="FunFam" id="3.40.50.300:FF:000025">
    <property type="entry name" value="ATP-dependent Clp protease subunit"/>
    <property type="match status" value="1"/>
</dbReference>
<keyword evidence="2 7" id="KW-0677">Repeat</keyword>
<dbReference type="PROSITE" id="PS51903">
    <property type="entry name" value="CLP_R"/>
    <property type="match status" value="1"/>
</dbReference>
<dbReference type="PANTHER" id="PTHR11638">
    <property type="entry name" value="ATP-DEPENDENT CLP PROTEASE"/>
    <property type="match status" value="1"/>
</dbReference>
<dbReference type="Gene3D" id="1.10.1780.10">
    <property type="entry name" value="Clp, N-terminal domain"/>
    <property type="match status" value="1"/>
</dbReference>
<gene>
    <name evidence="10" type="primary">clpV</name>
    <name evidence="10" type="ORF">C7R54_21150</name>
</gene>
<dbReference type="InterPro" id="IPR041546">
    <property type="entry name" value="ClpA/ClpB_AAA_lid"/>
</dbReference>
<dbReference type="Pfam" id="PF07724">
    <property type="entry name" value="AAA_2"/>
    <property type="match status" value="1"/>
</dbReference>
<dbReference type="Gene3D" id="1.10.8.60">
    <property type="match status" value="1"/>
</dbReference>
<reference evidence="10 11" key="1">
    <citation type="journal article" date="2017" name="Int. J. Syst. Evol. Microbiol.">
        <title>Achromobacter aloeverae sp. nov., isolated from the root of Aloe vera (L.) Burm.f.</title>
        <authorList>
            <person name="Kuncharoen N."/>
            <person name="Muramatsu Y."/>
            <person name="Shibata C."/>
            <person name="Kamakura Y."/>
            <person name="Nakagawa Y."/>
            <person name="Tanasupawat S."/>
        </authorList>
    </citation>
    <scope>NUCLEOTIDE SEQUENCE [LARGE SCALE GENOMIC DNA]</scope>
    <source>
        <strain evidence="10 11">AVA-1</strain>
    </source>
</reference>
<comment type="caution">
    <text evidence="10">The sequence shown here is derived from an EMBL/GenBank/DDBJ whole genome shotgun (WGS) entry which is preliminary data.</text>
</comment>
<dbReference type="Pfam" id="PF10431">
    <property type="entry name" value="ClpB_D2-small"/>
    <property type="match status" value="1"/>
</dbReference>
<dbReference type="PRINTS" id="PR00300">
    <property type="entry name" value="CLPPROTEASEA"/>
</dbReference>
<evidence type="ECO:0000256" key="3">
    <source>
        <dbReference type="ARBA" id="ARBA00022741"/>
    </source>
</evidence>
<evidence type="ECO:0000256" key="4">
    <source>
        <dbReference type="ARBA" id="ARBA00022840"/>
    </source>
</evidence>
<dbReference type="OrthoDB" id="9803641at2"/>
<dbReference type="Proteomes" id="UP000290849">
    <property type="component" value="Unassembled WGS sequence"/>
</dbReference>
<evidence type="ECO:0000256" key="7">
    <source>
        <dbReference type="PROSITE-ProRule" id="PRU01251"/>
    </source>
</evidence>
<dbReference type="GO" id="GO:0005524">
    <property type="term" value="F:ATP binding"/>
    <property type="evidence" value="ECO:0007669"/>
    <property type="project" value="UniProtKB-KW"/>
</dbReference>
<keyword evidence="3" id="KW-0547">Nucleotide-binding</keyword>
<proteinExistence type="inferred from homology"/>
<dbReference type="CDD" id="cd19499">
    <property type="entry name" value="RecA-like_ClpB_Hsp104-like"/>
    <property type="match status" value="1"/>
</dbReference>
<dbReference type="SMART" id="SM00382">
    <property type="entry name" value="AAA"/>
    <property type="match status" value="2"/>
</dbReference>
<dbReference type="InterPro" id="IPR003593">
    <property type="entry name" value="AAA+_ATPase"/>
</dbReference>
<comment type="function">
    <text evidence="6">Part of a stress-induced multi-chaperone system, it is involved in the recovery of the cell from heat-induced damage, in cooperation with DnaK, DnaJ and GrpE. Acts before DnaK, in the processing of protein aggregates. Protein binding stimulates the ATPase activity; ATP hydrolysis unfolds the denatured protein aggregates, which probably helps expose new hydrophobic binding sites on the surface of ClpB-bound aggregates, contributing to the solubilization and refolding of denatured protein aggregates by DnaK.</text>
</comment>
<dbReference type="CDD" id="cd00009">
    <property type="entry name" value="AAA"/>
    <property type="match status" value="1"/>
</dbReference>
<evidence type="ECO:0000259" key="9">
    <source>
        <dbReference type="PROSITE" id="PS51903"/>
    </source>
</evidence>
<evidence type="ECO:0000256" key="6">
    <source>
        <dbReference type="ARBA" id="ARBA00025613"/>
    </source>
</evidence>
<dbReference type="InterPro" id="IPR018368">
    <property type="entry name" value="ClpA/B_CS1"/>
</dbReference>
<dbReference type="GO" id="GO:0005737">
    <property type="term" value="C:cytoplasm"/>
    <property type="evidence" value="ECO:0007669"/>
    <property type="project" value="TreeGrafter"/>
</dbReference>
<dbReference type="InterPro" id="IPR050130">
    <property type="entry name" value="ClpA_ClpB"/>
</dbReference>
<evidence type="ECO:0000256" key="1">
    <source>
        <dbReference type="ARBA" id="ARBA00008675"/>
    </source>
</evidence>
<evidence type="ECO:0000256" key="8">
    <source>
        <dbReference type="SAM" id="MobiDB-lite"/>
    </source>
</evidence>
<dbReference type="Gene3D" id="3.40.50.300">
    <property type="entry name" value="P-loop containing nucleotide triphosphate hydrolases"/>
    <property type="match status" value="3"/>
</dbReference>
<dbReference type="EMBL" id="PYAL01000006">
    <property type="protein sequence ID" value="RXN86233.1"/>
    <property type="molecule type" value="Genomic_DNA"/>
</dbReference>
<evidence type="ECO:0000313" key="10">
    <source>
        <dbReference type="EMBL" id="RXN86233.1"/>
    </source>
</evidence>
<dbReference type="RefSeq" id="WP_129152402.1">
    <property type="nucleotide sequence ID" value="NZ_JBHSDO010000017.1"/>
</dbReference>
<dbReference type="GO" id="GO:0016887">
    <property type="term" value="F:ATP hydrolysis activity"/>
    <property type="evidence" value="ECO:0007669"/>
    <property type="project" value="InterPro"/>
</dbReference>
<dbReference type="NCBIfam" id="TIGR03345">
    <property type="entry name" value="VI_ClpV1"/>
    <property type="match status" value="1"/>
</dbReference>
<organism evidence="10 11">
    <name type="scientific">Achromobacter aloeverae</name>
    <dbReference type="NCBI Taxonomy" id="1750518"/>
    <lineage>
        <taxon>Bacteria</taxon>
        <taxon>Pseudomonadati</taxon>
        <taxon>Pseudomonadota</taxon>
        <taxon>Betaproteobacteria</taxon>
        <taxon>Burkholderiales</taxon>
        <taxon>Alcaligenaceae</taxon>
        <taxon>Achromobacter</taxon>
    </lineage>
</organism>
<dbReference type="InterPro" id="IPR017729">
    <property type="entry name" value="ATPase_T6SS_ClpV1"/>
</dbReference>
<evidence type="ECO:0000313" key="11">
    <source>
        <dbReference type="Proteomes" id="UP000290849"/>
    </source>
</evidence>
<dbReference type="AlphaFoldDB" id="A0A4Q1HGC8"/>
<evidence type="ECO:0000256" key="2">
    <source>
        <dbReference type="ARBA" id="ARBA00022737"/>
    </source>
</evidence>
<dbReference type="InterPro" id="IPR019489">
    <property type="entry name" value="Clp_ATPase_C"/>
</dbReference>
<dbReference type="InterPro" id="IPR001270">
    <property type="entry name" value="ClpA/B"/>
</dbReference>
<dbReference type="InterPro" id="IPR003959">
    <property type="entry name" value="ATPase_AAA_core"/>
</dbReference>
<dbReference type="InterPro" id="IPR027417">
    <property type="entry name" value="P-loop_NTPase"/>
</dbReference>
<protein>
    <submittedName>
        <fullName evidence="10">Type VI secretion system ATPase TssH</fullName>
    </submittedName>
</protein>